<name>A0A8S2RPV1_9BILA</name>
<dbReference type="Proteomes" id="UP000676336">
    <property type="component" value="Unassembled WGS sequence"/>
</dbReference>
<dbReference type="InterPro" id="IPR013235">
    <property type="entry name" value="PPP_dom"/>
</dbReference>
<sequence>MALGKFTAALSDYEYVKKVLPYDNDAITKYEECKKVVTRIRFERAIAVGESRQYVVNQIDANSMSTF</sequence>
<dbReference type="EMBL" id="CAJOBI010014091">
    <property type="protein sequence ID" value="CAF4174772.1"/>
    <property type="molecule type" value="Genomic_DNA"/>
</dbReference>
<dbReference type="InterPro" id="IPR011990">
    <property type="entry name" value="TPR-like_helical_dom_sf"/>
</dbReference>
<dbReference type="Pfam" id="PF08321">
    <property type="entry name" value="PPP5"/>
    <property type="match status" value="1"/>
</dbReference>
<evidence type="ECO:0000259" key="1">
    <source>
        <dbReference type="Pfam" id="PF08321"/>
    </source>
</evidence>
<gene>
    <name evidence="2" type="ORF">SMN809_LOCUS20698</name>
    <name evidence="3" type="ORF">SMN809_LOCUS20755</name>
</gene>
<dbReference type="EMBL" id="CAJOBI010013837">
    <property type="protein sequence ID" value="CAF4173376.1"/>
    <property type="molecule type" value="Genomic_DNA"/>
</dbReference>
<reference evidence="2" key="1">
    <citation type="submission" date="2021-02" db="EMBL/GenBank/DDBJ databases">
        <authorList>
            <person name="Nowell W R."/>
        </authorList>
    </citation>
    <scope>NUCLEOTIDE SEQUENCE</scope>
</reference>
<organism evidence="2 4">
    <name type="scientific">Rotaria magnacalcarata</name>
    <dbReference type="NCBI Taxonomy" id="392030"/>
    <lineage>
        <taxon>Eukaryota</taxon>
        <taxon>Metazoa</taxon>
        <taxon>Spiralia</taxon>
        <taxon>Gnathifera</taxon>
        <taxon>Rotifera</taxon>
        <taxon>Eurotatoria</taxon>
        <taxon>Bdelloidea</taxon>
        <taxon>Philodinida</taxon>
        <taxon>Philodinidae</taxon>
        <taxon>Rotaria</taxon>
    </lineage>
</organism>
<accession>A0A8S2RPV1</accession>
<proteinExistence type="predicted"/>
<dbReference type="Gene3D" id="1.25.40.10">
    <property type="entry name" value="Tetratricopeptide repeat domain"/>
    <property type="match status" value="1"/>
</dbReference>
<evidence type="ECO:0000313" key="2">
    <source>
        <dbReference type="EMBL" id="CAF4173376.1"/>
    </source>
</evidence>
<protein>
    <recommendedName>
        <fullName evidence="1">PPP domain-containing protein</fullName>
    </recommendedName>
</protein>
<evidence type="ECO:0000313" key="4">
    <source>
        <dbReference type="Proteomes" id="UP000676336"/>
    </source>
</evidence>
<evidence type="ECO:0000313" key="3">
    <source>
        <dbReference type="EMBL" id="CAF4174772.1"/>
    </source>
</evidence>
<dbReference type="AlphaFoldDB" id="A0A8S2RPV1"/>
<comment type="caution">
    <text evidence="2">The sequence shown here is derived from an EMBL/GenBank/DDBJ whole genome shotgun (WGS) entry which is preliminary data.</text>
</comment>
<feature type="domain" description="PPP" evidence="1">
    <location>
        <begin position="30"/>
        <end position="65"/>
    </location>
</feature>